<evidence type="ECO:0000313" key="4">
    <source>
        <dbReference type="Proteomes" id="UP001139193"/>
    </source>
</evidence>
<feature type="signal peptide" evidence="2">
    <location>
        <begin position="1"/>
        <end position="20"/>
    </location>
</feature>
<gene>
    <name evidence="3" type="ORF">MON38_16115</name>
</gene>
<evidence type="ECO:0000256" key="1">
    <source>
        <dbReference type="SAM" id="MobiDB-lite"/>
    </source>
</evidence>
<dbReference type="NCBIfam" id="TIGR01200">
    <property type="entry name" value="GLPGLI"/>
    <property type="match status" value="1"/>
</dbReference>
<proteinExistence type="predicted"/>
<feature type="region of interest" description="Disordered" evidence="1">
    <location>
        <begin position="256"/>
        <end position="277"/>
    </location>
</feature>
<dbReference type="RefSeq" id="WP_241937173.1">
    <property type="nucleotide sequence ID" value="NZ_JALBGC010000004.1"/>
</dbReference>
<comment type="caution">
    <text evidence="3">The sequence shown here is derived from an EMBL/GenBank/DDBJ whole genome shotgun (WGS) entry which is preliminary data.</text>
</comment>
<feature type="chain" id="PRO_5040855901" evidence="2">
    <location>
        <begin position="21"/>
        <end position="277"/>
    </location>
</feature>
<accession>A0A9X2AJL0</accession>
<dbReference type="EMBL" id="JALBGC010000004">
    <property type="protein sequence ID" value="MCI1188949.1"/>
    <property type="molecule type" value="Genomic_DNA"/>
</dbReference>
<dbReference type="InterPro" id="IPR005901">
    <property type="entry name" value="GLPGLI"/>
</dbReference>
<protein>
    <submittedName>
        <fullName evidence="3">GLPGLI family protein</fullName>
    </submittedName>
</protein>
<keyword evidence="4" id="KW-1185">Reference proteome</keyword>
<keyword evidence="2" id="KW-0732">Signal</keyword>
<reference evidence="3" key="1">
    <citation type="submission" date="2022-03" db="EMBL/GenBank/DDBJ databases">
        <title>Bacterial whole genome sequence for Hymenobacter sp. DH14.</title>
        <authorList>
            <person name="Le V."/>
        </authorList>
    </citation>
    <scope>NUCLEOTIDE SEQUENCE</scope>
    <source>
        <strain evidence="3">DH14</strain>
    </source>
</reference>
<evidence type="ECO:0000256" key="2">
    <source>
        <dbReference type="SAM" id="SignalP"/>
    </source>
</evidence>
<dbReference type="AlphaFoldDB" id="A0A9X2AJL0"/>
<dbReference type="Proteomes" id="UP001139193">
    <property type="component" value="Unassembled WGS sequence"/>
</dbReference>
<sequence length="277" mass="31687">MKISGFFAALALALCFTNHCYCQQISLNNLPFTADIRCVYRFTYQSDSLNKMSVVSETAFLFINKQESEYTTRKNLQMDSAQRVVLARMRLNQGGRLSVAGMPVTSINYRIYKNYECKSITTIETIDIQRFRYTEPESVLAWRILPERQAVAGYACQKAQVAYAGRNYEAWFTNELPISDGPYKFSGLPGLIVRLADTKAHYSFDLVAVQKLATPMTVPGFMGNVQETTRARFRQAGQDYRANPFAAMESEGMVVTEEDRSRHRDKLKRRNNPLELR</sequence>
<name>A0A9X2AJL0_9BACT</name>
<dbReference type="Pfam" id="PF09697">
    <property type="entry name" value="Porph_ging"/>
    <property type="match status" value="1"/>
</dbReference>
<organism evidence="3 4">
    <name type="scientific">Hymenobacter cyanobacteriorum</name>
    <dbReference type="NCBI Taxonomy" id="2926463"/>
    <lineage>
        <taxon>Bacteria</taxon>
        <taxon>Pseudomonadati</taxon>
        <taxon>Bacteroidota</taxon>
        <taxon>Cytophagia</taxon>
        <taxon>Cytophagales</taxon>
        <taxon>Hymenobacteraceae</taxon>
        <taxon>Hymenobacter</taxon>
    </lineage>
</organism>
<evidence type="ECO:0000313" key="3">
    <source>
        <dbReference type="EMBL" id="MCI1188949.1"/>
    </source>
</evidence>